<keyword evidence="4" id="KW-1185">Reference proteome</keyword>
<dbReference type="Proteomes" id="UP000887565">
    <property type="component" value="Unplaced"/>
</dbReference>
<feature type="domain" description="Myb-like" evidence="3">
    <location>
        <begin position="339"/>
        <end position="387"/>
    </location>
</feature>
<dbReference type="Pfam" id="PF15963">
    <property type="entry name" value="Myb_DNA-bind_7"/>
    <property type="match status" value="1"/>
</dbReference>
<organism evidence="4 5">
    <name type="scientific">Romanomermis culicivorax</name>
    <name type="common">Nematode worm</name>
    <dbReference type="NCBI Taxonomy" id="13658"/>
    <lineage>
        <taxon>Eukaryota</taxon>
        <taxon>Metazoa</taxon>
        <taxon>Ecdysozoa</taxon>
        <taxon>Nematoda</taxon>
        <taxon>Enoplea</taxon>
        <taxon>Dorylaimia</taxon>
        <taxon>Mermithida</taxon>
        <taxon>Mermithoidea</taxon>
        <taxon>Mermithidae</taxon>
        <taxon>Romanomermis</taxon>
    </lineage>
</organism>
<accession>A0A915JPA7</accession>
<dbReference type="InterPro" id="IPR001005">
    <property type="entry name" value="SANT/Myb"/>
</dbReference>
<dbReference type="WBParaSite" id="nRc.2.0.1.t28089-RA">
    <property type="protein sequence ID" value="nRc.2.0.1.t28089-RA"/>
    <property type="gene ID" value="nRc.2.0.1.g28089"/>
</dbReference>
<dbReference type="AlphaFoldDB" id="A0A915JPA7"/>
<dbReference type="PANTHER" id="PTHR22929">
    <property type="entry name" value="RNA POLYMERASE III TRANSCRIPTION INITIATION FACTOR B"/>
    <property type="match status" value="1"/>
</dbReference>
<dbReference type="GO" id="GO:0000126">
    <property type="term" value="C:transcription factor TFIIIB complex"/>
    <property type="evidence" value="ECO:0007669"/>
    <property type="project" value="TreeGrafter"/>
</dbReference>
<evidence type="ECO:0000313" key="4">
    <source>
        <dbReference type="Proteomes" id="UP000887565"/>
    </source>
</evidence>
<feature type="compositionally biased region" description="Low complexity" evidence="2">
    <location>
        <begin position="42"/>
        <end position="58"/>
    </location>
</feature>
<dbReference type="GO" id="GO:0070898">
    <property type="term" value="P:RNA polymerase III preinitiation complex assembly"/>
    <property type="evidence" value="ECO:0007669"/>
    <property type="project" value="TreeGrafter"/>
</dbReference>
<evidence type="ECO:0000256" key="1">
    <source>
        <dbReference type="ARBA" id="ARBA00004123"/>
    </source>
</evidence>
<dbReference type="InterPro" id="IPR039467">
    <property type="entry name" value="TFIIIB_B''_Myb"/>
</dbReference>
<reference evidence="5" key="1">
    <citation type="submission" date="2022-11" db="UniProtKB">
        <authorList>
            <consortium name="WormBaseParasite"/>
        </authorList>
    </citation>
    <scope>IDENTIFICATION</scope>
</reference>
<proteinExistence type="predicted"/>
<dbReference type="GO" id="GO:0005634">
    <property type="term" value="C:nucleus"/>
    <property type="evidence" value="ECO:0007669"/>
    <property type="project" value="UniProtKB-SubCell"/>
</dbReference>
<protein>
    <submittedName>
        <fullName evidence="5">Myb-like domain-containing protein</fullName>
    </submittedName>
</protein>
<comment type="subcellular location">
    <subcellularLocation>
        <location evidence="1">Nucleus</location>
    </subcellularLocation>
</comment>
<dbReference type="CDD" id="cd00167">
    <property type="entry name" value="SANT"/>
    <property type="match status" value="1"/>
</dbReference>
<feature type="region of interest" description="Disordered" evidence="2">
    <location>
        <begin position="468"/>
        <end position="518"/>
    </location>
</feature>
<sequence length="518" mass="58815">MSRRLRLSAKPNLNLKAAVYEPKAVTSTLEAVVKSDADTSPEEQQTQQPPTQPSTSPTNVSKPEVLDVTNEVPEKGILPNAQKTSDNTKALSDVIRSSKTVPASDLTVEIVSEQLINSKEVEDTEVEKTVVVSELIEEKPHSKTTVDVNIDNFEKNELSAKKTSPILKALLSSPSKYRHRLQIKPNIPSSMQEQKTGADELTVATDDELRAKKLPKRFNNKDELNRSVFTMKDLIYWNPDNGTSIKYDEENPEADTLMYQDNKEKTSAITIEAKPKKDKKDISAPQVRVNADGSLVIDEESLVIEQTREDVVFETVRESQKNRAYKLNIQSFRRKPILRSKLWTEKETNKFYRVLRMTGTDFSLMTEYFPHRCRISLKNKFNREARYNPSRIAQVMAPSPSEVRIKKPKLLRKIDGEIDDAKESSQLVIVTKKDIRNKENLSVNAKTIQRDPYPDDIVEESWVPYRPKLKRHKNQLSSDSESDDEEKASTPKKTILVIPPTKDDKKSSVLPVVDDNAA</sequence>
<evidence type="ECO:0000256" key="2">
    <source>
        <dbReference type="SAM" id="MobiDB-lite"/>
    </source>
</evidence>
<dbReference type="SUPFAM" id="SSF46689">
    <property type="entry name" value="Homeodomain-like"/>
    <property type="match status" value="1"/>
</dbReference>
<name>A0A915JPA7_ROMCU</name>
<dbReference type="PANTHER" id="PTHR22929:SF0">
    <property type="entry name" value="TRANSCRIPTION FACTOR TFIIIB COMPONENT B'' HOMOLOG"/>
    <property type="match status" value="1"/>
</dbReference>
<evidence type="ECO:0000313" key="5">
    <source>
        <dbReference type="WBParaSite" id="nRc.2.0.1.t28089-RA"/>
    </source>
</evidence>
<dbReference type="SMART" id="SM00717">
    <property type="entry name" value="SANT"/>
    <property type="match status" value="1"/>
</dbReference>
<dbReference type="InterPro" id="IPR009057">
    <property type="entry name" value="Homeodomain-like_sf"/>
</dbReference>
<feature type="region of interest" description="Disordered" evidence="2">
    <location>
        <begin position="31"/>
        <end position="62"/>
    </location>
</feature>
<evidence type="ECO:0000259" key="3">
    <source>
        <dbReference type="SMART" id="SM00717"/>
    </source>
</evidence>
<dbReference type="GO" id="GO:0001156">
    <property type="term" value="F:TFIIIC-class transcription factor complex binding"/>
    <property type="evidence" value="ECO:0007669"/>
    <property type="project" value="TreeGrafter"/>
</dbReference>